<dbReference type="InterPro" id="IPR012902">
    <property type="entry name" value="N_methyl_site"/>
</dbReference>
<dbReference type="RefSeq" id="WP_218025728.1">
    <property type="nucleotide sequence ID" value="NZ_AP025739.1"/>
</dbReference>
<dbReference type="PANTHER" id="PTHR30093:SF2">
    <property type="entry name" value="TYPE II SECRETION SYSTEM PROTEIN H"/>
    <property type="match status" value="1"/>
</dbReference>
<protein>
    <submittedName>
        <fullName evidence="1">Uncharacterized protein</fullName>
    </submittedName>
</protein>
<dbReference type="InterPro" id="IPR045584">
    <property type="entry name" value="Pilin-like"/>
</dbReference>
<dbReference type="EMBL" id="AP025739">
    <property type="protein sequence ID" value="BDI28500.1"/>
    <property type="molecule type" value="Genomic_DNA"/>
</dbReference>
<dbReference type="Pfam" id="PF07963">
    <property type="entry name" value="N_methyl"/>
    <property type="match status" value="1"/>
</dbReference>
<dbReference type="PROSITE" id="PS00409">
    <property type="entry name" value="PROKAR_NTER_METHYL"/>
    <property type="match status" value="1"/>
</dbReference>
<dbReference type="PANTHER" id="PTHR30093">
    <property type="entry name" value="GENERAL SECRETION PATHWAY PROTEIN G"/>
    <property type="match status" value="1"/>
</dbReference>
<gene>
    <name evidence="1" type="ORF">CCAX7_005510</name>
</gene>
<dbReference type="NCBIfam" id="TIGR02532">
    <property type="entry name" value="IV_pilin_GFxxxE"/>
    <property type="match status" value="1"/>
</dbReference>
<evidence type="ECO:0000313" key="2">
    <source>
        <dbReference type="Proteomes" id="UP000287394"/>
    </source>
</evidence>
<dbReference type="SUPFAM" id="SSF54523">
    <property type="entry name" value="Pili subunits"/>
    <property type="match status" value="1"/>
</dbReference>
<name>A0A402D388_9BACT</name>
<dbReference type="InterPro" id="IPR011453">
    <property type="entry name" value="DUF1559"/>
</dbReference>
<sequence length="295" mass="32021">MIRKETQSAKGFTLIELLVVIAIIAILAAILFPVFAKARAKARQIACISNEKQIGLGMMQYVQDYDERAPFYRVVIDPANDWWTTKMLTWKDCIYPYIKSGGRPYNNGQPYADHGSGGVFYCPENSASWSAKDVWWHLKSYDLPGSAGDETSRFPRGYAVNKDAGINENGTSSRFWPCVNDSPCGSGSIAIIQSPASTIMVAESRLPFADTNAGFTAYQCTSDGVPATGQSTSCIQGHGAGITNYVFFDGHAKGIRATNAIKDDLWDAYSTTGYGPGQQQSDLSGAGAIKEWSGQ</sequence>
<evidence type="ECO:0000313" key="1">
    <source>
        <dbReference type="EMBL" id="BDI28500.1"/>
    </source>
</evidence>
<dbReference type="Proteomes" id="UP000287394">
    <property type="component" value="Chromosome"/>
</dbReference>
<dbReference type="Gene3D" id="3.30.700.10">
    <property type="entry name" value="Glycoprotein, Type 4 Pilin"/>
    <property type="match status" value="1"/>
</dbReference>
<dbReference type="AlphaFoldDB" id="A0A402D388"/>
<accession>A0A402D388</accession>
<proteinExistence type="predicted"/>
<reference evidence="1 2" key="1">
    <citation type="journal article" date="2019" name="Int. J. Syst. Evol. Microbiol.">
        <title>Capsulimonas corticalis gen. nov., sp. nov., an aerobic capsulated bacterium, of a novel bacterial order, Capsulimonadales ord. nov., of the class Armatimonadia of the phylum Armatimonadetes.</title>
        <authorList>
            <person name="Li J."/>
            <person name="Kudo C."/>
            <person name="Tonouchi A."/>
        </authorList>
    </citation>
    <scope>NUCLEOTIDE SEQUENCE [LARGE SCALE GENOMIC DNA]</scope>
    <source>
        <strain evidence="1 2">AX-7</strain>
    </source>
</reference>
<organism evidence="1 2">
    <name type="scientific">Capsulimonas corticalis</name>
    <dbReference type="NCBI Taxonomy" id="2219043"/>
    <lineage>
        <taxon>Bacteria</taxon>
        <taxon>Bacillati</taxon>
        <taxon>Armatimonadota</taxon>
        <taxon>Armatimonadia</taxon>
        <taxon>Capsulimonadales</taxon>
        <taxon>Capsulimonadaceae</taxon>
        <taxon>Capsulimonas</taxon>
    </lineage>
</organism>
<keyword evidence="2" id="KW-1185">Reference proteome</keyword>
<dbReference type="KEGG" id="ccot:CCAX7_005510"/>
<dbReference type="Pfam" id="PF07596">
    <property type="entry name" value="SBP_bac_10"/>
    <property type="match status" value="1"/>
</dbReference>